<organism evidence="8 9">
    <name type="scientific">Oceanithermus desulfurans NBRC 100063</name>
    <dbReference type="NCBI Taxonomy" id="1227550"/>
    <lineage>
        <taxon>Bacteria</taxon>
        <taxon>Thermotogati</taxon>
        <taxon>Deinococcota</taxon>
        <taxon>Deinococci</taxon>
        <taxon>Thermales</taxon>
        <taxon>Thermaceae</taxon>
        <taxon>Oceanithermus</taxon>
    </lineage>
</organism>
<name>A0A511RHK5_9DEIN</name>
<evidence type="ECO:0000313" key="8">
    <source>
        <dbReference type="EMBL" id="GEM89134.1"/>
    </source>
</evidence>
<comment type="caution">
    <text evidence="8">The sequence shown here is derived from an EMBL/GenBank/DDBJ whole genome shotgun (WGS) entry which is preliminary data.</text>
</comment>
<feature type="domain" description="Response regulatory" evidence="6">
    <location>
        <begin position="3"/>
        <end position="115"/>
    </location>
</feature>
<dbReference type="RefSeq" id="WP_147145629.1">
    <property type="nucleotide sequence ID" value="NZ_BJXN01000003.1"/>
</dbReference>
<dbReference type="GO" id="GO:0000976">
    <property type="term" value="F:transcription cis-regulatory region binding"/>
    <property type="evidence" value="ECO:0007669"/>
    <property type="project" value="TreeGrafter"/>
</dbReference>
<keyword evidence="2" id="KW-0902">Two-component regulatory system</keyword>
<dbReference type="Pfam" id="PF00486">
    <property type="entry name" value="Trans_reg_C"/>
    <property type="match status" value="1"/>
</dbReference>
<keyword evidence="3 5" id="KW-0238">DNA-binding</keyword>
<dbReference type="PROSITE" id="PS50110">
    <property type="entry name" value="RESPONSE_REGULATORY"/>
    <property type="match status" value="1"/>
</dbReference>
<dbReference type="Gene3D" id="6.10.250.690">
    <property type="match status" value="1"/>
</dbReference>
<gene>
    <name evidence="8" type="ORF">ODE01S_05680</name>
</gene>
<dbReference type="InterPro" id="IPR039420">
    <property type="entry name" value="WalR-like"/>
</dbReference>
<dbReference type="InterPro" id="IPR011006">
    <property type="entry name" value="CheY-like_superfamily"/>
</dbReference>
<dbReference type="InterPro" id="IPR001867">
    <property type="entry name" value="OmpR/PhoB-type_DNA-bd"/>
</dbReference>
<dbReference type="GO" id="GO:0005829">
    <property type="term" value="C:cytosol"/>
    <property type="evidence" value="ECO:0007669"/>
    <property type="project" value="TreeGrafter"/>
</dbReference>
<feature type="modified residue" description="4-aspartylphosphate" evidence="4">
    <location>
        <position position="50"/>
    </location>
</feature>
<evidence type="ECO:0000256" key="5">
    <source>
        <dbReference type="PROSITE-ProRule" id="PRU01091"/>
    </source>
</evidence>
<evidence type="ECO:0000313" key="9">
    <source>
        <dbReference type="Proteomes" id="UP000321827"/>
    </source>
</evidence>
<dbReference type="PROSITE" id="PS51755">
    <property type="entry name" value="OMPR_PHOB"/>
    <property type="match status" value="1"/>
</dbReference>
<reference evidence="8 9" key="1">
    <citation type="submission" date="2019-07" db="EMBL/GenBank/DDBJ databases">
        <title>Whole genome shotgun sequence of Oceanithermus desulfurans NBRC 100063.</title>
        <authorList>
            <person name="Hosoyama A."/>
            <person name="Uohara A."/>
            <person name="Ohji S."/>
            <person name="Ichikawa N."/>
        </authorList>
    </citation>
    <scope>NUCLEOTIDE SEQUENCE [LARGE SCALE GENOMIC DNA]</scope>
    <source>
        <strain evidence="8 9">NBRC 100063</strain>
    </source>
</reference>
<protein>
    <submittedName>
        <fullName evidence="8">DNA-binding response regulator</fullName>
    </submittedName>
</protein>
<dbReference type="Gene3D" id="3.40.50.2300">
    <property type="match status" value="1"/>
</dbReference>
<dbReference type="AlphaFoldDB" id="A0A511RHK5"/>
<evidence type="ECO:0000256" key="3">
    <source>
        <dbReference type="ARBA" id="ARBA00023125"/>
    </source>
</evidence>
<evidence type="ECO:0000256" key="4">
    <source>
        <dbReference type="PROSITE-ProRule" id="PRU00169"/>
    </source>
</evidence>
<dbReference type="SMART" id="SM00448">
    <property type="entry name" value="REC"/>
    <property type="match status" value="1"/>
</dbReference>
<dbReference type="SMART" id="SM00862">
    <property type="entry name" value="Trans_reg_C"/>
    <property type="match status" value="1"/>
</dbReference>
<dbReference type="PANTHER" id="PTHR48111">
    <property type="entry name" value="REGULATOR OF RPOS"/>
    <property type="match status" value="1"/>
</dbReference>
<feature type="domain" description="OmpR/PhoB-type" evidence="7">
    <location>
        <begin position="121"/>
        <end position="220"/>
    </location>
</feature>
<keyword evidence="1 4" id="KW-0597">Phosphoprotein</keyword>
<dbReference type="Pfam" id="PF00072">
    <property type="entry name" value="Response_reg"/>
    <property type="match status" value="1"/>
</dbReference>
<dbReference type="SUPFAM" id="SSF52172">
    <property type="entry name" value="CheY-like"/>
    <property type="match status" value="1"/>
</dbReference>
<evidence type="ECO:0000256" key="2">
    <source>
        <dbReference type="ARBA" id="ARBA00023012"/>
    </source>
</evidence>
<dbReference type="EMBL" id="BJXN01000003">
    <property type="protein sequence ID" value="GEM89134.1"/>
    <property type="molecule type" value="Genomic_DNA"/>
</dbReference>
<accession>A0A511RHK5</accession>
<dbReference type="InterPro" id="IPR036388">
    <property type="entry name" value="WH-like_DNA-bd_sf"/>
</dbReference>
<dbReference type="GO" id="GO:0032993">
    <property type="term" value="C:protein-DNA complex"/>
    <property type="evidence" value="ECO:0007669"/>
    <property type="project" value="TreeGrafter"/>
</dbReference>
<dbReference type="GO" id="GO:0006355">
    <property type="term" value="P:regulation of DNA-templated transcription"/>
    <property type="evidence" value="ECO:0007669"/>
    <property type="project" value="InterPro"/>
</dbReference>
<dbReference type="Gene3D" id="1.10.10.10">
    <property type="entry name" value="Winged helix-like DNA-binding domain superfamily/Winged helix DNA-binding domain"/>
    <property type="match status" value="1"/>
</dbReference>
<sequence length="229" mass="25960">MPKILLIEDDPQVAQLLRLALEQKGHSIYWATSGVEAMRYLPKADLLALDLGLPDVDGVELLRRARALRPRLPVLVLTAKDDEHTKVYCLEIGADDYMTKPFSVLEFTARVQALLRRSYGSPRIRVGPLELDSEGYRATLEGRELKLSKTEFALLRTLASAPGRVWSRSELLEAVWGLTFDGTDRVVDVYINMLRKKLGDDPRNPHFIETMVGVGYRLLELKRENPTVF</sequence>
<evidence type="ECO:0000259" key="6">
    <source>
        <dbReference type="PROSITE" id="PS50110"/>
    </source>
</evidence>
<dbReference type="OrthoDB" id="24946at2"/>
<evidence type="ECO:0000259" key="7">
    <source>
        <dbReference type="PROSITE" id="PS51755"/>
    </source>
</evidence>
<dbReference type="FunFam" id="1.10.10.10:FF:000018">
    <property type="entry name" value="DNA-binding response regulator ResD"/>
    <property type="match status" value="1"/>
</dbReference>
<evidence type="ECO:0000256" key="1">
    <source>
        <dbReference type="ARBA" id="ARBA00022553"/>
    </source>
</evidence>
<dbReference type="CDD" id="cd00383">
    <property type="entry name" value="trans_reg_C"/>
    <property type="match status" value="1"/>
</dbReference>
<dbReference type="Proteomes" id="UP000321827">
    <property type="component" value="Unassembled WGS sequence"/>
</dbReference>
<dbReference type="GO" id="GO:0000156">
    <property type="term" value="F:phosphorelay response regulator activity"/>
    <property type="evidence" value="ECO:0007669"/>
    <property type="project" value="TreeGrafter"/>
</dbReference>
<dbReference type="PANTHER" id="PTHR48111:SF40">
    <property type="entry name" value="PHOSPHATE REGULON TRANSCRIPTIONAL REGULATORY PROTEIN PHOB"/>
    <property type="match status" value="1"/>
</dbReference>
<dbReference type="InterPro" id="IPR001789">
    <property type="entry name" value="Sig_transdc_resp-reg_receiver"/>
</dbReference>
<proteinExistence type="predicted"/>
<feature type="DNA-binding region" description="OmpR/PhoB-type" evidence="5">
    <location>
        <begin position="121"/>
        <end position="220"/>
    </location>
</feature>